<dbReference type="AlphaFoldDB" id="A0A3P7NT47"/>
<sequence length="154" mass="17637">MREVCEMLDIYKTRTAPWHPEGNGQVERTNRTLIQLLKTFASGPNQKVWDERSPLSMMADRAAENASTGYAPFFMLTGRPFRLPLDSCIPTTMPPQYTPSSYVWELQELRRSTHDMVRQQLGAAVNGTPFQRGDWVWNERQVPPLGSSAKFHHS</sequence>
<dbReference type="PANTHER" id="PTHR37984">
    <property type="entry name" value="PROTEIN CBG26694"/>
    <property type="match status" value="1"/>
</dbReference>
<dbReference type="SUPFAM" id="SSF53098">
    <property type="entry name" value="Ribonuclease H-like"/>
    <property type="match status" value="1"/>
</dbReference>
<evidence type="ECO:0000313" key="3">
    <source>
        <dbReference type="Proteomes" id="UP000281553"/>
    </source>
</evidence>
<dbReference type="Gene3D" id="3.30.420.10">
    <property type="entry name" value="Ribonuclease H-like superfamily/Ribonuclease H"/>
    <property type="match status" value="1"/>
</dbReference>
<dbReference type="GO" id="GO:0015074">
    <property type="term" value="P:DNA integration"/>
    <property type="evidence" value="ECO:0007669"/>
    <property type="project" value="InterPro"/>
</dbReference>
<organism evidence="2 3">
    <name type="scientific">Dibothriocephalus latus</name>
    <name type="common">Fish tapeworm</name>
    <name type="synonym">Diphyllobothrium latum</name>
    <dbReference type="NCBI Taxonomy" id="60516"/>
    <lineage>
        <taxon>Eukaryota</taxon>
        <taxon>Metazoa</taxon>
        <taxon>Spiralia</taxon>
        <taxon>Lophotrochozoa</taxon>
        <taxon>Platyhelminthes</taxon>
        <taxon>Cestoda</taxon>
        <taxon>Eucestoda</taxon>
        <taxon>Diphyllobothriidea</taxon>
        <taxon>Diphyllobothriidae</taxon>
        <taxon>Dibothriocephalus</taxon>
    </lineage>
</organism>
<dbReference type="InterPro" id="IPR036397">
    <property type="entry name" value="RNaseH_sf"/>
</dbReference>
<dbReference type="InterPro" id="IPR050951">
    <property type="entry name" value="Retrovirus_Pol_polyprotein"/>
</dbReference>
<keyword evidence="3" id="KW-1185">Reference proteome</keyword>
<reference evidence="2 3" key="1">
    <citation type="submission" date="2018-11" db="EMBL/GenBank/DDBJ databases">
        <authorList>
            <consortium name="Pathogen Informatics"/>
        </authorList>
    </citation>
    <scope>NUCLEOTIDE SEQUENCE [LARGE SCALE GENOMIC DNA]</scope>
</reference>
<dbReference type="Proteomes" id="UP000281553">
    <property type="component" value="Unassembled WGS sequence"/>
</dbReference>
<name>A0A3P7NT47_DIBLA</name>
<evidence type="ECO:0000313" key="2">
    <source>
        <dbReference type="EMBL" id="VDN40493.1"/>
    </source>
</evidence>
<feature type="domain" description="Integrase catalytic" evidence="1">
    <location>
        <begin position="1"/>
        <end position="80"/>
    </location>
</feature>
<dbReference type="GO" id="GO:0003676">
    <property type="term" value="F:nucleic acid binding"/>
    <property type="evidence" value="ECO:0007669"/>
    <property type="project" value="InterPro"/>
</dbReference>
<gene>
    <name evidence="2" type="ORF">DILT_LOCUS18262</name>
</gene>
<dbReference type="OrthoDB" id="10047254at2759"/>
<evidence type="ECO:0000259" key="1">
    <source>
        <dbReference type="PROSITE" id="PS50994"/>
    </source>
</evidence>
<protein>
    <recommendedName>
        <fullName evidence="1">Integrase catalytic domain-containing protein</fullName>
    </recommendedName>
</protein>
<dbReference type="PANTHER" id="PTHR37984:SF5">
    <property type="entry name" value="PROTEIN NYNRIN-LIKE"/>
    <property type="match status" value="1"/>
</dbReference>
<dbReference type="InterPro" id="IPR012337">
    <property type="entry name" value="RNaseH-like_sf"/>
</dbReference>
<dbReference type="EMBL" id="UYRU01098791">
    <property type="protein sequence ID" value="VDN40493.1"/>
    <property type="molecule type" value="Genomic_DNA"/>
</dbReference>
<proteinExistence type="predicted"/>
<accession>A0A3P7NT47</accession>
<dbReference type="InterPro" id="IPR001584">
    <property type="entry name" value="Integrase_cat-core"/>
</dbReference>
<dbReference type="PROSITE" id="PS50994">
    <property type="entry name" value="INTEGRASE"/>
    <property type="match status" value="1"/>
</dbReference>